<name>A0ABM0M0Q5_SACKO</name>
<dbReference type="PANTHER" id="PTHR16230">
    <property type="entry name" value="CAPPUCCINO"/>
    <property type="match status" value="1"/>
</dbReference>
<keyword evidence="1" id="KW-1185">Reference proteome</keyword>
<organism evidence="1 2">
    <name type="scientific">Saccoglossus kowalevskii</name>
    <name type="common">Acorn worm</name>
    <dbReference type="NCBI Taxonomy" id="10224"/>
    <lineage>
        <taxon>Eukaryota</taxon>
        <taxon>Metazoa</taxon>
        <taxon>Hemichordata</taxon>
        <taxon>Enteropneusta</taxon>
        <taxon>Harrimaniidae</taxon>
        <taxon>Saccoglossus</taxon>
    </lineage>
</organism>
<dbReference type="InterPro" id="IPR024857">
    <property type="entry name" value="Cappuccino"/>
</dbReference>
<gene>
    <name evidence="2" type="primary">LOC102802463</name>
</gene>
<reference evidence="2" key="1">
    <citation type="submission" date="2025-08" db="UniProtKB">
        <authorList>
            <consortium name="RefSeq"/>
        </authorList>
    </citation>
    <scope>IDENTIFICATION</scope>
    <source>
        <tissue evidence="2">Testes</tissue>
    </source>
</reference>
<dbReference type="Proteomes" id="UP000694865">
    <property type="component" value="Unplaced"/>
</dbReference>
<accession>A0ABM0M0Q5</accession>
<evidence type="ECO:0000313" key="2">
    <source>
        <dbReference type="RefSeq" id="XP_006813596.1"/>
    </source>
</evidence>
<protein>
    <submittedName>
        <fullName evidence="2">Biogenesis of lysosome-related organelles complex 1 subunit 4-like</fullName>
    </submittedName>
</protein>
<dbReference type="PANTHER" id="PTHR16230:SF3">
    <property type="entry name" value="BIOGENESIS OF LYSOSOMAL ORGANELLES COMPLEX-1, SUBUNIT 4, CAPPUCCINO"/>
    <property type="match status" value="1"/>
</dbReference>
<dbReference type="GeneID" id="102802463"/>
<sequence>MEDSVEDMLMKLDEFISSVNMIRDDSSLCLNSTIPNIHAKSVEMRRIFNKIDQLEVFVTRVKQDVTLLEDQVNTAETELELGSLSSIKKAFSSLPLPFTVST</sequence>
<proteinExistence type="predicted"/>
<evidence type="ECO:0000313" key="1">
    <source>
        <dbReference type="Proteomes" id="UP000694865"/>
    </source>
</evidence>
<dbReference type="RefSeq" id="XP_006813596.1">
    <property type="nucleotide sequence ID" value="XM_006813533.1"/>
</dbReference>